<feature type="domain" description="SIS" evidence="5">
    <location>
        <begin position="122"/>
        <end position="262"/>
    </location>
</feature>
<dbReference type="PROSITE" id="PS51071">
    <property type="entry name" value="HTH_RPIR"/>
    <property type="match status" value="1"/>
</dbReference>
<evidence type="ECO:0000259" key="4">
    <source>
        <dbReference type="PROSITE" id="PS51071"/>
    </source>
</evidence>
<dbReference type="EMBL" id="JBHTGQ010000021">
    <property type="protein sequence ID" value="MFC7750209.1"/>
    <property type="molecule type" value="Genomic_DNA"/>
</dbReference>
<gene>
    <name evidence="6" type="ORF">ACFQWB_09745</name>
</gene>
<feature type="domain" description="HTH rpiR-type" evidence="4">
    <location>
        <begin position="2"/>
        <end position="78"/>
    </location>
</feature>
<sequence>MKGGLIRLREAIDQLSPSERKVADYIMQNPAEMITLSVAQLAARSGSSQAAIIRMCKSLGIGSYQELKLKVAGDLRDMESTGYQDIKPGETIAGIIQTVSNNNIQSIRDTVNILDANMVEQAVLALDRAKRIFFFGVGASNLIAMDAQQKFLRINKTSMSFSDIHVQLTTAVTMTEEDVAVGISYSGETKEVIRALSIAKEQGCRTISITKYGENTLSKRADIPLYTSSTDYPIRSGAMASRITQLNLVDILYLGVASRNYEKTVSYLEKTRQAIKNL</sequence>
<evidence type="ECO:0000256" key="1">
    <source>
        <dbReference type="ARBA" id="ARBA00023015"/>
    </source>
</evidence>
<evidence type="ECO:0000259" key="5">
    <source>
        <dbReference type="PROSITE" id="PS51464"/>
    </source>
</evidence>
<evidence type="ECO:0000256" key="2">
    <source>
        <dbReference type="ARBA" id="ARBA00023125"/>
    </source>
</evidence>
<reference evidence="7" key="1">
    <citation type="journal article" date="2019" name="Int. J. Syst. Evol. Microbiol.">
        <title>The Global Catalogue of Microorganisms (GCM) 10K type strain sequencing project: providing services to taxonomists for standard genome sequencing and annotation.</title>
        <authorList>
            <consortium name="The Broad Institute Genomics Platform"/>
            <consortium name="The Broad Institute Genome Sequencing Center for Infectious Disease"/>
            <person name="Wu L."/>
            <person name="Ma J."/>
        </authorList>
    </citation>
    <scope>NUCLEOTIDE SEQUENCE [LARGE SCALE GENOMIC DNA]</scope>
    <source>
        <strain evidence="7">JCM 18657</strain>
    </source>
</reference>
<dbReference type="SUPFAM" id="SSF46689">
    <property type="entry name" value="Homeodomain-like"/>
    <property type="match status" value="1"/>
</dbReference>
<proteinExistence type="predicted"/>
<dbReference type="Pfam" id="PF01418">
    <property type="entry name" value="HTH_6"/>
    <property type="match status" value="1"/>
</dbReference>
<accession>A0ABW2V217</accession>
<evidence type="ECO:0000313" key="6">
    <source>
        <dbReference type="EMBL" id="MFC7750209.1"/>
    </source>
</evidence>
<name>A0ABW2V217_9BACL</name>
<dbReference type="InterPro" id="IPR000281">
    <property type="entry name" value="HTH_RpiR"/>
</dbReference>
<dbReference type="RefSeq" id="WP_138790008.1">
    <property type="nucleotide sequence ID" value="NZ_JBHTGQ010000021.1"/>
</dbReference>
<keyword evidence="3" id="KW-0804">Transcription</keyword>
<dbReference type="InterPro" id="IPR009057">
    <property type="entry name" value="Homeodomain-like_sf"/>
</dbReference>
<dbReference type="InterPro" id="IPR046348">
    <property type="entry name" value="SIS_dom_sf"/>
</dbReference>
<evidence type="ECO:0000256" key="3">
    <source>
        <dbReference type="ARBA" id="ARBA00023163"/>
    </source>
</evidence>
<dbReference type="CDD" id="cd05013">
    <property type="entry name" value="SIS_RpiR"/>
    <property type="match status" value="1"/>
</dbReference>
<dbReference type="Gene3D" id="3.40.50.10490">
    <property type="entry name" value="Glucose-6-phosphate isomerase like protein, domain 1"/>
    <property type="match status" value="1"/>
</dbReference>
<evidence type="ECO:0000313" key="7">
    <source>
        <dbReference type="Proteomes" id="UP001596528"/>
    </source>
</evidence>
<dbReference type="PROSITE" id="PS51464">
    <property type="entry name" value="SIS"/>
    <property type="match status" value="1"/>
</dbReference>
<protein>
    <submittedName>
        <fullName evidence="6">MurR/RpiR family transcriptional regulator</fullName>
    </submittedName>
</protein>
<keyword evidence="7" id="KW-1185">Reference proteome</keyword>
<keyword evidence="1" id="KW-0805">Transcription regulation</keyword>
<organism evidence="6 7">
    <name type="scientific">Paenibacillus thermoaerophilus</name>
    <dbReference type="NCBI Taxonomy" id="1215385"/>
    <lineage>
        <taxon>Bacteria</taxon>
        <taxon>Bacillati</taxon>
        <taxon>Bacillota</taxon>
        <taxon>Bacilli</taxon>
        <taxon>Bacillales</taxon>
        <taxon>Paenibacillaceae</taxon>
        <taxon>Paenibacillus</taxon>
    </lineage>
</organism>
<dbReference type="PANTHER" id="PTHR30514">
    <property type="entry name" value="GLUCOKINASE"/>
    <property type="match status" value="1"/>
</dbReference>
<dbReference type="Gene3D" id="1.10.10.10">
    <property type="entry name" value="Winged helix-like DNA-binding domain superfamily/Winged helix DNA-binding domain"/>
    <property type="match status" value="1"/>
</dbReference>
<comment type="caution">
    <text evidence="6">The sequence shown here is derived from an EMBL/GenBank/DDBJ whole genome shotgun (WGS) entry which is preliminary data.</text>
</comment>
<dbReference type="InterPro" id="IPR001347">
    <property type="entry name" value="SIS_dom"/>
</dbReference>
<dbReference type="SUPFAM" id="SSF53697">
    <property type="entry name" value="SIS domain"/>
    <property type="match status" value="1"/>
</dbReference>
<dbReference type="InterPro" id="IPR036388">
    <property type="entry name" value="WH-like_DNA-bd_sf"/>
</dbReference>
<dbReference type="InterPro" id="IPR035472">
    <property type="entry name" value="RpiR-like_SIS"/>
</dbReference>
<dbReference type="PANTHER" id="PTHR30514:SF10">
    <property type="entry name" value="MURR_RPIR FAMILY TRANSCRIPTIONAL REGULATOR"/>
    <property type="match status" value="1"/>
</dbReference>
<dbReference type="Pfam" id="PF01380">
    <property type="entry name" value="SIS"/>
    <property type="match status" value="1"/>
</dbReference>
<keyword evidence="2" id="KW-0238">DNA-binding</keyword>
<dbReference type="InterPro" id="IPR047640">
    <property type="entry name" value="RpiR-like"/>
</dbReference>
<dbReference type="Proteomes" id="UP001596528">
    <property type="component" value="Unassembled WGS sequence"/>
</dbReference>